<keyword evidence="8" id="KW-1185">Reference proteome</keyword>
<evidence type="ECO:0000256" key="3">
    <source>
        <dbReference type="ARBA" id="ARBA00023015"/>
    </source>
</evidence>
<dbReference type="Gene3D" id="1.10.10.10">
    <property type="entry name" value="Winged helix-like DNA-binding domain superfamily/Winged helix DNA-binding domain"/>
    <property type="match status" value="1"/>
</dbReference>
<dbReference type="PROSITE" id="PS50931">
    <property type="entry name" value="HTH_LYSR"/>
    <property type="match status" value="1"/>
</dbReference>
<evidence type="ECO:0000256" key="2">
    <source>
        <dbReference type="ARBA" id="ARBA00009437"/>
    </source>
</evidence>
<dbReference type="SUPFAM" id="SSF46785">
    <property type="entry name" value="Winged helix' DNA-binding domain"/>
    <property type="match status" value="1"/>
</dbReference>
<dbReference type="InterPro" id="IPR000847">
    <property type="entry name" value="LysR_HTH_N"/>
</dbReference>
<keyword evidence="3" id="KW-0805">Transcription regulation</keyword>
<comment type="function">
    <text evidence="1">NodD regulates the expression of the nodABCFE genes which encode other nodulation proteins. NodD is also a negative regulator of its own expression. Binds flavonoids as inducers.</text>
</comment>
<organism evidence="7 8">
    <name type="scientific">Bradyrhizobium valentinum</name>
    <dbReference type="NCBI Taxonomy" id="1518501"/>
    <lineage>
        <taxon>Bacteria</taxon>
        <taxon>Pseudomonadati</taxon>
        <taxon>Pseudomonadota</taxon>
        <taxon>Alphaproteobacteria</taxon>
        <taxon>Hyphomicrobiales</taxon>
        <taxon>Nitrobacteraceae</taxon>
        <taxon>Bradyrhizobium</taxon>
    </lineage>
</organism>
<dbReference type="AlphaFoldDB" id="A0A0R3L7N1"/>
<dbReference type="InterPro" id="IPR036388">
    <property type="entry name" value="WH-like_DNA-bd_sf"/>
</dbReference>
<proteinExistence type="inferred from homology"/>
<dbReference type="PANTHER" id="PTHR30419">
    <property type="entry name" value="HTH-TYPE TRANSCRIPTIONAL REGULATOR YBHD"/>
    <property type="match status" value="1"/>
</dbReference>
<feature type="domain" description="HTH lysR-type" evidence="6">
    <location>
        <begin position="15"/>
        <end position="72"/>
    </location>
</feature>
<dbReference type="InterPro" id="IPR036390">
    <property type="entry name" value="WH_DNA-bd_sf"/>
</dbReference>
<dbReference type="Gene3D" id="3.40.190.290">
    <property type="match status" value="1"/>
</dbReference>
<protein>
    <recommendedName>
        <fullName evidence="6">HTH lysR-type domain-containing protein</fullName>
    </recommendedName>
</protein>
<dbReference type="EMBL" id="LLXX01000029">
    <property type="protein sequence ID" value="KRR12411.1"/>
    <property type="molecule type" value="Genomic_DNA"/>
</dbReference>
<keyword evidence="4" id="KW-0238">DNA-binding</keyword>
<gene>
    <name evidence="7" type="ORF">CP49_08255</name>
</gene>
<sequence length="323" mass="35017">MEAYMDRSPALDGRIKLRDLHVLQTAAQTGSMAKAAAHLAITQPAVSYAISELEHAVGVPLLERSSQGVTPTVYGRALLARSAIVFNELRHGISEIASLADPEVGELRIGTTPPMSAVASAVFNHLVPRYPRMRFDLTVGPTDVLLRQLRQRDVEIVISRLASMAGNDDLCVETLFRDELVVLCSKHSKWARRRNVSLAELVGESWVLPPPTGFLTGIMRSAFEAQGLAFPRATVTTSCTYSLSVLVGNGNFLGIHPRAMLTTPNEHPQLTAVDVRLPTTNGAIGLIALKDRSLSPVAKLFAQSVAPVVQNIEPKRTSSAMRR</sequence>
<dbReference type="OrthoDB" id="9806538at2"/>
<dbReference type="Proteomes" id="UP000051913">
    <property type="component" value="Unassembled WGS sequence"/>
</dbReference>
<dbReference type="SUPFAM" id="SSF53850">
    <property type="entry name" value="Periplasmic binding protein-like II"/>
    <property type="match status" value="1"/>
</dbReference>
<dbReference type="InterPro" id="IPR005119">
    <property type="entry name" value="LysR_subst-bd"/>
</dbReference>
<dbReference type="PANTHER" id="PTHR30419:SF8">
    <property type="entry name" value="NITROGEN ASSIMILATION TRANSCRIPTIONAL ACTIVATOR-RELATED"/>
    <property type="match status" value="1"/>
</dbReference>
<evidence type="ECO:0000256" key="1">
    <source>
        <dbReference type="ARBA" id="ARBA00003502"/>
    </source>
</evidence>
<evidence type="ECO:0000313" key="8">
    <source>
        <dbReference type="Proteomes" id="UP000051913"/>
    </source>
</evidence>
<reference evidence="7 8" key="1">
    <citation type="submission" date="2014-03" db="EMBL/GenBank/DDBJ databases">
        <title>Bradyrhizobium valentinum sp. nov., isolated from effective nodules of Lupinus mariae-josephae, a lupine endemic of basic-lime soils in Eastern Spain.</title>
        <authorList>
            <person name="Duran D."/>
            <person name="Rey L."/>
            <person name="Navarro A."/>
            <person name="Busquets A."/>
            <person name="Imperial J."/>
            <person name="Ruiz-Argueso T."/>
        </authorList>
    </citation>
    <scope>NUCLEOTIDE SEQUENCE [LARGE SCALE GENOMIC DNA]</scope>
    <source>
        <strain evidence="7 8">LmjM3</strain>
    </source>
</reference>
<dbReference type="GO" id="GO:0003677">
    <property type="term" value="F:DNA binding"/>
    <property type="evidence" value="ECO:0007669"/>
    <property type="project" value="UniProtKB-KW"/>
</dbReference>
<dbReference type="Pfam" id="PF00126">
    <property type="entry name" value="HTH_1"/>
    <property type="match status" value="1"/>
</dbReference>
<dbReference type="InterPro" id="IPR050950">
    <property type="entry name" value="HTH-type_LysR_regulators"/>
</dbReference>
<evidence type="ECO:0000259" key="6">
    <source>
        <dbReference type="PROSITE" id="PS50931"/>
    </source>
</evidence>
<evidence type="ECO:0000256" key="5">
    <source>
        <dbReference type="ARBA" id="ARBA00023163"/>
    </source>
</evidence>
<comment type="similarity">
    <text evidence="2">Belongs to the LysR transcriptional regulatory family.</text>
</comment>
<accession>A0A0R3L7N1</accession>
<keyword evidence="5" id="KW-0804">Transcription</keyword>
<dbReference type="Pfam" id="PF03466">
    <property type="entry name" value="LysR_substrate"/>
    <property type="match status" value="1"/>
</dbReference>
<dbReference type="PRINTS" id="PR00039">
    <property type="entry name" value="HTHLYSR"/>
</dbReference>
<evidence type="ECO:0000256" key="4">
    <source>
        <dbReference type="ARBA" id="ARBA00023125"/>
    </source>
</evidence>
<dbReference type="STRING" id="1518501.CQ10_18195"/>
<dbReference type="RefSeq" id="WP_057849186.1">
    <property type="nucleotide sequence ID" value="NZ_LLXY01000135.1"/>
</dbReference>
<dbReference type="GO" id="GO:0003700">
    <property type="term" value="F:DNA-binding transcription factor activity"/>
    <property type="evidence" value="ECO:0007669"/>
    <property type="project" value="InterPro"/>
</dbReference>
<comment type="caution">
    <text evidence="7">The sequence shown here is derived from an EMBL/GenBank/DDBJ whole genome shotgun (WGS) entry which is preliminary data.</text>
</comment>
<dbReference type="GO" id="GO:0005829">
    <property type="term" value="C:cytosol"/>
    <property type="evidence" value="ECO:0007669"/>
    <property type="project" value="TreeGrafter"/>
</dbReference>
<evidence type="ECO:0000313" key="7">
    <source>
        <dbReference type="EMBL" id="KRR12411.1"/>
    </source>
</evidence>
<name>A0A0R3L7N1_9BRAD</name>